<gene>
    <name evidence="1" type="ORF">CEXT_658421</name>
</gene>
<reference evidence="1 2" key="1">
    <citation type="submission" date="2021-06" db="EMBL/GenBank/DDBJ databases">
        <title>Caerostris extrusa draft genome.</title>
        <authorList>
            <person name="Kono N."/>
            <person name="Arakawa K."/>
        </authorList>
    </citation>
    <scope>NUCLEOTIDE SEQUENCE [LARGE SCALE GENOMIC DNA]</scope>
</reference>
<comment type="caution">
    <text evidence="1">The sequence shown here is derived from an EMBL/GenBank/DDBJ whole genome shotgun (WGS) entry which is preliminary data.</text>
</comment>
<keyword evidence="2" id="KW-1185">Reference proteome</keyword>
<proteinExistence type="predicted"/>
<protein>
    <submittedName>
        <fullName evidence="1">Uncharacterized protein</fullName>
    </submittedName>
</protein>
<dbReference type="AlphaFoldDB" id="A0AAV4R245"/>
<dbReference type="Proteomes" id="UP001054945">
    <property type="component" value="Unassembled WGS sequence"/>
</dbReference>
<accession>A0AAV4R245</accession>
<evidence type="ECO:0000313" key="2">
    <source>
        <dbReference type="Proteomes" id="UP001054945"/>
    </source>
</evidence>
<dbReference type="EMBL" id="BPLR01007200">
    <property type="protein sequence ID" value="GIY15136.1"/>
    <property type="molecule type" value="Genomic_DNA"/>
</dbReference>
<organism evidence="1 2">
    <name type="scientific">Caerostris extrusa</name>
    <name type="common">Bark spider</name>
    <name type="synonym">Caerostris bankana</name>
    <dbReference type="NCBI Taxonomy" id="172846"/>
    <lineage>
        <taxon>Eukaryota</taxon>
        <taxon>Metazoa</taxon>
        <taxon>Ecdysozoa</taxon>
        <taxon>Arthropoda</taxon>
        <taxon>Chelicerata</taxon>
        <taxon>Arachnida</taxon>
        <taxon>Araneae</taxon>
        <taxon>Araneomorphae</taxon>
        <taxon>Entelegynae</taxon>
        <taxon>Araneoidea</taxon>
        <taxon>Araneidae</taxon>
        <taxon>Caerostris</taxon>
    </lineage>
</organism>
<name>A0AAV4R245_CAEEX</name>
<sequence length="104" mass="11280">MIAIGILMLVDSHDLVPGRCKQKIKRNKDLLLITNHAVGLLHFVHDPEGRASASPPHLLLHAILVTKGMMGRDQGHSPSLLATFIRGIIYLSPPLSFTVLGNSS</sequence>
<evidence type="ECO:0000313" key="1">
    <source>
        <dbReference type="EMBL" id="GIY15136.1"/>
    </source>
</evidence>